<evidence type="ECO:0000313" key="1">
    <source>
        <dbReference type="EMBL" id="GAO99054.1"/>
    </source>
</evidence>
<dbReference type="STRING" id="1629334.Cva_01727"/>
<dbReference type="Proteomes" id="UP000036771">
    <property type="component" value="Unassembled WGS sequence"/>
</dbReference>
<keyword evidence="2" id="KW-1185">Reference proteome</keyword>
<dbReference type="AlphaFoldDB" id="A0A0K8MGQ6"/>
<name>A0A0K8MGQ6_9PROT</name>
<reference evidence="1 2" key="1">
    <citation type="submission" date="2015-03" db="EMBL/GenBank/DDBJ databases">
        <title>Caedibacter varicaedens, whole genome shotgun sequence.</title>
        <authorList>
            <person name="Suzuki H."/>
            <person name="Dapper A.L."/>
            <person name="Gibson A.K."/>
            <person name="Jackson C."/>
            <person name="Lee H."/>
            <person name="Pejaver V.R."/>
            <person name="Doak T."/>
            <person name="Lynch M."/>
        </authorList>
    </citation>
    <scope>NUCLEOTIDE SEQUENCE [LARGE SCALE GENOMIC DNA]</scope>
</reference>
<gene>
    <name evidence="1" type="ORF">Cva_01727</name>
</gene>
<comment type="caution">
    <text evidence="1">The sequence shown here is derived from an EMBL/GenBank/DDBJ whole genome shotgun (WGS) entry which is preliminary data.</text>
</comment>
<dbReference type="EMBL" id="BBVC01000120">
    <property type="protein sequence ID" value="GAO99054.1"/>
    <property type="molecule type" value="Genomic_DNA"/>
</dbReference>
<evidence type="ECO:0000313" key="2">
    <source>
        <dbReference type="Proteomes" id="UP000036771"/>
    </source>
</evidence>
<dbReference type="OrthoDB" id="9844185at2"/>
<sequence length="298" mass="34426">MKNKCVSIKFEISLLMLIILFISSLAHGSDHSGDYVADHKHPTFRLLILDQNMNSTRQNPSLPRQKFVLCDDAYFLKELSPISQKISHILRLTYQEIDLDTLSSLQYCDQGKAFFRSKPFSSSALYSMYNIFECIGVVLDNATSHFYGLMHVDLDSFMNGRFNRLLDKFPAHARSETKVIIFSSYYSALLDLVYVSLVNKGFKIDAADVSPMIFRDHTKYARYSDFNGDYEKLRKCRGVPQLEKYVQKLPFPACKSIVYDFFTHQSHLYFTKPEESFLNSQLIEDLRFSTLAKSLHSS</sequence>
<accession>A0A0K8MGQ6</accession>
<protein>
    <submittedName>
        <fullName evidence="1">Uncharacterized protein</fullName>
    </submittedName>
</protein>
<organism evidence="1 2">
    <name type="scientific">Caedimonas varicaedens</name>
    <dbReference type="NCBI Taxonomy" id="1629334"/>
    <lineage>
        <taxon>Bacteria</taxon>
        <taxon>Pseudomonadati</taxon>
        <taxon>Pseudomonadota</taxon>
        <taxon>Alphaproteobacteria</taxon>
        <taxon>Holosporales</taxon>
        <taxon>Caedimonadaceae</taxon>
        <taxon>Caedimonas</taxon>
    </lineage>
</organism>
<proteinExistence type="predicted"/>